<dbReference type="OrthoDB" id="1715602at2759"/>
<protein>
    <submittedName>
        <fullName evidence="7">HATC-domain-containing protein</fullName>
    </submittedName>
</protein>
<keyword evidence="2" id="KW-0479">Metal-binding</keyword>
<evidence type="ECO:0000256" key="1">
    <source>
        <dbReference type="ARBA" id="ARBA00004123"/>
    </source>
</evidence>
<evidence type="ECO:0000313" key="8">
    <source>
        <dbReference type="Proteomes" id="UP000054007"/>
    </source>
</evidence>
<comment type="subcellular location">
    <subcellularLocation>
        <location evidence="1">Nucleus</location>
    </subcellularLocation>
</comment>
<evidence type="ECO:0000256" key="2">
    <source>
        <dbReference type="ARBA" id="ARBA00022723"/>
    </source>
</evidence>
<dbReference type="SUPFAM" id="SSF53098">
    <property type="entry name" value="Ribonuclease H-like"/>
    <property type="match status" value="1"/>
</dbReference>
<dbReference type="InterPro" id="IPR012337">
    <property type="entry name" value="RNaseH-like_sf"/>
</dbReference>
<dbReference type="GO" id="GO:0008270">
    <property type="term" value="F:zinc ion binding"/>
    <property type="evidence" value="ECO:0007669"/>
    <property type="project" value="UniProtKB-KW"/>
</dbReference>
<evidence type="ECO:0000256" key="4">
    <source>
        <dbReference type="ARBA" id="ARBA00022833"/>
    </source>
</evidence>
<dbReference type="PANTHER" id="PTHR46481:SF10">
    <property type="entry name" value="ZINC FINGER BED DOMAIN-CONTAINING PROTEIN 39"/>
    <property type="match status" value="1"/>
</dbReference>
<evidence type="ECO:0000313" key="7">
    <source>
        <dbReference type="EMBL" id="KIY66191.1"/>
    </source>
</evidence>
<feature type="domain" description="HAT C-terminal dimerisation" evidence="6">
    <location>
        <begin position="17"/>
        <end position="95"/>
    </location>
</feature>
<proteinExistence type="predicted"/>
<name>A0A0D7B9K9_9AGAR</name>
<dbReference type="PANTHER" id="PTHR46481">
    <property type="entry name" value="ZINC FINGER BED DOMAIN-CONTAINING PROTEIN 4"/>
    <property type="match status" value="1"/>
</dbReference>
<dbReference type="EMBL" id="KN880562">
    <property type="protein sequence ID" value="KIY66191.1"/>
    <property type="molecule type" value="Genomic_DNA"/>
</dbReference>
<dbReference type="STRING" id="1314674.A0A0D7B9K9"/>
<dbReference type="InterPro" id="IPR008906">
    <property type="entry name" value="HATC_C_dom"/>
</dbReference>
<dbReference type="GO" id="GO:0005634">
    <property type="term" value="C:nucleus"/>
    <property type="evidence" value="ECO:0007669"/>
    <property type="project" value="UniProtKB-SubCell"/>
</dbReference>
<dbReference type="Pfam" id="PF05699">
    <property type="entry name" value="Dimer_Tnp_hAT"/>
    <property type="match status" value="1"/>
</dbReference>
<dbReference type="GO" id="GO:0046983">
    <property type="term" value="F:protein dimerization activity"/>
    <property type="evidence" value="ECO:0007669"/>
    <property type="project" value="InterPro"/>
</dbReference>
<evidence type="ECO:0000259" key="6">
    <source>
        <dbReference type="Pfam" id="PF05699"/>
    </source>
</evidence>
<keyword evidence="8" id="KW-1185">Reference proteome</keyword>
<keyword evidence="3" id="KW-0863">Zinc-finger</keyword>
<organism evidence="7 8">
    <name type="scientific">Cylindrobasidium torrendii FP15055 ss-10</name>
    <dbReference type="NCBI Taxonomy" id="1314674"/>
    <lineage>
        <taxon>Eukaryota</taxon>
        <taxon>Fungi</taxon>
        <taxon>Dikarya</taxon>
        <taxon>Basidiomycota</taxon>
        <taxon>Agaricomycotina</taxon>
        <taxon>Agaricomycetes</taxon>
        <taxon>Agaricomycetidae</taxon>
        <taxon>Agaricales</taxon>
        <taxon>Marasmiineae</taxon>
        <taxon>Physalacriaceae</taxon>
        <taxon>Cylindrobasidium</taxon>
    </lineage>
</organism>
<keyword evidence="5" id="KW-0539">Nucleus</keyword>
<dbReference type="InterPro" id="IPR052035">
    <property type="entry name" value="ZnF_BED_domain_contain"/>
</dbReference>
<accession>A0A0D7B9K9</accession>
<gene>
    <name evidence="7" type="ORF">CYLTODRAFT_355391</name>
</gene>
<dbReference type="AlphaFoldDB" id="A0A0D7B9K9"/>
<sequence>MFSFTQRKRTPAEVDELVRYLSTAAEPDIDDIVDWWISQRKTYPRLSRMALDYHSIPATSTAVERVFSRARRLISWERNRLSPQSTRATMCTGYWSLMGLVHDEDLEVVAKSGRVRPQKGEEELLDVDLPVGFDRIVVDK</sequence>
<reference evidence="7 8" key="1">
    <citation type="journal article" date="2015" name="Fungal Genet. Biol.">
        <title>Evolution of novel wood decay mechanisms in Agaricales revealed by the genome sequences of Fistulina hepatica and Cylindrobasidium torrendii.</title>
        <authorList>
            <person name="Floudas D."/>
            <person name="Held B.W."/>
            <person name="Riley R."/>
            <person name="Nagy L.G."/>
            <person name="Koehler G."/>
            <person name="Ransdell A.S."/>
            <person name="Younus H."/>
            <person name="Chow J."/>
            <person name="Chiniquy J."/>
            <person name="Lipzen A."/>
            <person name="Tritt A."/>
            <person name="Sun H."/>
            <person name="Haridas S."/>
            <person name="LaButti K."/>
            <person name="Ohm R.A."/>
            <person name="Kues U."/>
            <person name="Blanchette R.A."/>
            <person name="Grigoriev I.V."/>
            <person name="Minto R.E."/>
            <person name="Hibbett D.S."/>
        </authorList>
    </citation>
    <scope>NUCLEOTIDE SEQUENCE [LARGE SCALE GENOMIC DNA]</scope>
    <source>
        <strain evidence="7 8">FP15055 ss-10</strain>
    </source>
</reference>
<dbReference type="Proteomes" id="UP000054007">
    <property type="component" value="Unassembled WGS sequence"/>
</dbReference>
<keyword evidence="4" id="KW-0862">Zinc</keyword>
<evidence type="ECO:0000256" key="3">
    <source>
        <dbReference type="ARBA" id="ARBA00022771"/>
    </source>
</evidence>
<evidence type="ECO:0000256" key="5">
    <source>
        <dbReference type="ARBA" id="ARBA00023242"/>
    </source>
</evidence>